<evidence type="ECO:0000256" key="12">
    <source>
        <dbReference type="ARBA" id="ARBA00023004"/>
    </source>
</evidence>
<dbReference type="PANTHER" id="PTHR43396">
    <property type="entry name" value="FLAVOHEMOPROTEIN"/>
    <property type="match status" value="1"/>
</dbReference>
<evidence type="ECO:0000256" key="8">
    <source>
        <dbReference type="ARBA" id="ARBA00022723"/>
    </source>
</evidence>
<dbReference type="InterPro" id="IPR039261">
    <property type="entry name" value="FNR_nucleotide-bd"/>
</dbReference>
<evidence type="ECO:0000256" key="15">
    <source>
        <dbReference type="ARBA" id="ARBA00049433"/>
    </source>
</evidence>
<dbReference type="InterPro" id="IPR001433">
    <property type="entry name" value="OxRdtase_FAD/NAD-bd"/>
</dbReference>
<dbReference type="FunFam" id="1.10.490.10:FF:000003">
    <property type="entry name" value="Flavohemoprotein"/>
    <property type="match status" value="1"/>
</dbReference>
<sequence>MYLTSLRRPPMRLPQHLNILLRTTLPAPAPIRHTSPLHTSAPPALTPEQTAIVKSTAPVLEQHGNAITSHFYKRILAAVPELRNVFNAAHQESGEQQSALARAVWGYAAHIGDLDKLSSTVSRIGHKHAGLGVAPEHYPIVGEHLLASIQEVLGDGVNATVMEAWAAAYAQLAAIFIGFEKGLYDAAAATPGGWNGWRSFVVEQKTLESGEITSFHLAPQDGLSLPPFRPGQFVTIRCFVPGLNLFQPRQYSLSAPPGSSRFRISVKREGPGADRPAGHISSLLHDGTPEGAVLDLSMPYGDFTLNAEATTPVVLLSGGVGLTPMLSMLQTITSGPSERKVHFVHAARNRGAHAMRDELAAAVEKNGNVSRAVYYDEVGKEGVKGVDYDFQGRVEFARTEELVEGADYYICGPVPFMAKQRADLERLGVEPGRIHSEVFGAA</sequence>
<dbReference type="NCBIfam" id="NF009805">
    <property type="entry name" value="PRK13289.1"/>
    <property type="match status" value="1"/>
</dbReference>
<proteinExistence type="inferred from homology"/>
<comment type="catalytic activity">
    <reaction evidence="15">
        <text>2 nitric oxide + NADPH + 2 O2 = 2 nitrate + NADP(+) + H(+)</text>
        <dbReference type="Rhea" id="RHEA:19465"/>
        <dbReference type="ChEBI" id="CHEBI:15378"/>
        <dbReference type="ChEBI" id="CHEBI:15379"/>
        <dbReference type="ChEBI" id="CHEBI:16480"/>
        <dbReference type="ChEBI" id="CHEBI:17632"/>
        <dbReference type="ChEBI" id="CHEBI:57783"/>
        <dbReference type="ChEBI" id="CHEBI:58349"/>
        <dbReference type="EC" id="1.14.12.17"/>
    </reaction>
</comment>
<dbReference type="GO" id="GO:0046210">
    <property type="term" value="P:nitric oxide catabolic process"/>
    <property type="evidence" value="ECO:0007669"/>
    <property type="project" value="TreeGrafter"/>
</dbReference>
<evidence type="ECO:0000256" key="14">
    <source>
        <dbReference type="ARBA" id="ARBA00048649"/>
    </source>
</evidence>
<evidence type="ECO:0000256" key="16">
    <source>
        <dbReference type="ARBA" id="ARBA00056398"/>
    </source>
</evidence>
<keyword evidence="10" id="KW-0521">NADP</keyword>
<evidence type="ECO:0000256" key="6">
    <source>
        <dbReference type="ARBA" id="ARBA00022617"/>
    </source>
</evidence>
<keyword evidence="8" id="KW-0479">Metal-binding</keyword>
<evidence type="ECO:0000256" key="10">
    <source>
        <dbReference type="ARBA" id="ARBA00022857"/>
    </source>
</evidence>
<comment type="function">
    <text evidence="16">In the presence of oxygen and NADH, it has NADH oxidase activity, which leads to the generation of superoxide and H(2)O(2). Under anaerobic conditions, it also exhibits nitric oxide reductase and FAD reductase activities. However, all these reactions are much lower than NOD activity.</text>
</comment>
<feature type="domain" description="FAD-binding FR-type" evidence="18">
    <location>
        <begin position="195"/>
        <end position="306"/>
    </location>
</feature>
<accession>A0A177AFD5</accession>
<comment type="cofactor">
    <cofactor evidence="2">
        <name>FAD</name>
        <dbReference type="ChEBI" id="CHEBI:57692"/>
    </cofactor>
</comment>
<comment type="similarity">
    <text evidence="3">In the C-terminal section; belongs to the flavoprotein pyridine nucleotide cytochrome reductase family.</text>
</comment>
<keyword evidence="6" id="KW-0349">Heme</keyword>
<dbReference type="InterPro" id="IPR009050">
    <property type="entry name" value="Globin-like_sf"/>
</dbReference>
<dbReference type="InterPro" id="IPR000971">
    <property type="entry name" value="Globin"/>
</dbReference>
<evidence type="ECO:0000256" key="7">
    <source>
        <dbReference type="ARBA" id="ARBA00022630"/>
    </source>
</evidence>
<dbReference type="SUPFAM" id="SSF52343">
    <property type="entry name" value="Ferredoxin reductase-like, C-terminal NADP-linked domain"/>
    <property type="match status" value="1"/>
</dbReference>
<dbReference type="FunFam" id="2.40.30.10:FF:000034">
    <property type="entry name" value="Flavohemoprotein"/>
    <property type="match status" value="1"/>
</dbReference>
<dbReference type="EMBL" id="KV441390">
    <property type="protein sequence ID" value="OAF60826.1"/>
    <property type="molecule type" value="Genomic_DNA"/>
</dbReference>
<keyword evidence="9" id="KW-0274">FAD</keyword>
<evidence type="ECO:0000256" key="1">
    <source>
        <dbReference type="ARBA" id="ARBA00001970"/>
    </source>
</evidence>
<dbReference type="CDD" id="cd08922">
    <property type="entry name" value="FHb-globin"/>
    <property type="match status" value="1"/>
</dbReference>
<dbReference type="GO" id="GO:0009636">
    <property type="term" value="P:response to toxic substance"/>
    <property type="evidence" value="ECO:0007669"/>
    <property type="project" value="UniProtKB-KW"/>
</dbReference>
<dbReference type="GO" id="GO:0071949">
    <property type="term" value="F:FAD binding"/>
    <property type="evidence" value="ECO:0007669"/>
    <property type="project" value="TreeGrafter"/>
</dbReference>
<dbReference type="InterPro" id="IPR017927">
    <property type="entry name" value="FAD-bd_FR_type"/>
</dbReference>
<comment type="catalytic activity">
    <reaction evidence="14">
        <text>2 nitric oxide + NADH + 2 O2 = 2 nitrate + NAD(+) + H(+)</text>
        <dbReference type="Rhea" id="RHEA:19469"/>
        <dbReference type="ChEBI" id="CHEBI:15378"/>
        <dbReference type="ChEBI" id="CHEBI:15379"/>
        <dbReference type="ChEBI" id="CHEBI:16480"/>
        <dbReference type="ChEBI" id="CHEBI:17632"/>
        <dbReference type="ChEBI" id="CHEBI:57540"/>
        <dbReference type="ChEBI" id="CHEBI:57945"/>
        <dbReference type="EC" id="1.14.12.17"/>
    </reaction>
</comment>
<dbReference type="RefSeq" id="XP_024326107.1">
    <property type="nucleotide sequence ID" value="XM_024466155.1"/>
</dbReference>
<dbReference type="Pfam" id="PF00042">
    <property type="entry name" value="Globin"/>
    <property type="match status" value="1"/>
</dbReference>
<dbReference type="PRINTS" id="PR00410">
    <property type="entry name" value="PHEHYDRXLASE"/>
</dbReference>
<evidence type="ECO:0000256" key="13">
    <source>
        <dbReference type="ARBA" id="ARBA00023027"/>
    </source>
</evidence>
<dbReference type="InterPro" id="IPR017938">
    <property type="entry name" value="Riboflavin_synthase-like_b-brl"/>
</dbReference>
<keyword evidence="12" id="KW-0408">Iron</keyword>
<evidence type="ECO:0000256" key="3">
    <source>
        <dbReference type="ARBA" id="ARBA00006401"/>
    </source>
</evidence>
<reference evidence="19" key="1">
    <citation type="submission" date="2016-03" db="EMBL/GenBank/DDBJ databases">
        <title>Updated assembly of Pseudogymnoascus destructans, the fungus causing white-nose syndrome of bats.</title>
        <authorList>
            <person name="Palmer J.M."/>
            <person name="Drees K.P."/>
            <person name="Foster J.T."/>
            <person name="Lindner D.L."/>
        </authorList>
    </citation>
    <scope>NUCLEOTIDE SEQUENCE [LARGE SCALE GENOMIC DNA]</scope>
    <source>
        <strain evidence="19">20631-21</strain>
    </source>
</reference>
<dbReference type="Gene3D" id="1.10.490.10">
    <property type="entry name" value="Globins"/>
    <property type="match status" value="1"/>
</dbReference>
<organism evidence="19">
    <name type="scientific">Pseudogymnoascus destructans</name>
    <dbReference type="NCBI Taxonomy" id="655981"/>
    <lineage>
        <taxon>Eukaryota</taxon>
        <taxon>Fungi</taxon>
        <taxon>Dikarya</taxon>
        <taxon>Ascomycota</taxon>
        <taxon>Pezizomycotina</taxon>
        <taxon>Leotiomycetes</taxon>
        <taxon>Thelebolales</taxon>
        <taxon>Thelebolaceae</taxon>
        <taxon>Pseudogymnoascus</taxon>
    </lineage>
</organism>
<keyword evidence="7" id="KW-0285">Flavoprotein</keyword>
<evidence type="ECO:0000256" key="5">
    <source>
        <dbReference type="ARBA" id="ARBA00022575"/>
    </source>
</evidence>
<dbReference type="GO" id="GO:0046872">
    <property type="term" value="F:metal ion binding"/>
    <property type="evidence" value="ECO:0007669"/>
    <property type="project" value="UniProtKB-KW"/>
</dbReference>
<name>A0A177AFD5_9PEZI</name>
<dbReference type="VEuPathDB" id="FungiDB:GMDG_07344"/>
<dbReference type="eggNOG" id="KOG3378">
    <property type="taxonomic scope" value="Eukaryota"/>
</dbReference>
<dbReference type="SUPFAM" id="SSF46458">
    <property type="entry name" value="Globin-like"/>
    <property type="match status" value="1"/>
</dbReference>
<keyword evidence="11" id="KW-0560">Oxidoreductase</keyword>
<dbReference type="Gene3D" id="3.40.50.80">
    <property type="entry name" value="Nucleotide-binding domain of ferredoxin-NADP reductase (FNR) module"/>
    <property type="match status" value="1"/>
</dbReference>
<evidence type="ECO:0000259" key="17">
    <source>
        <dbReference type="PROSITE" id="PS01033"/>
    </source>
</evidence>
<keyword evidence="13" id="KW-0520">NAD</keyword>
<dbReference type="SUPFAM" id="SSF63380">
    <property type="entry name" value="Riboflavin synthase domain-like"/>
    <property type="match status" value="1"/>
</dbReference>
<dbReference type="InterPro" id="IPR012292">
    <property type="entry name" value="Globin/Proto"/>
</dbReference>
<evidence type="ECO:0000256" key="4">
    <source>
        <dbReference type="ARBA" id="ARBA00012229"/>
    </source>
</evidence>
<dbReference type="OrthoDB" id="436496at2759"/>
<evidence type="ECO:0000256" key="2">
    <source>
        <dbReference type="ARBA" id="ARBA00001974"/>
    </source>
</evidence>
<dbReference type="GO" id="GO:0020037">
    <property type="term" value="F:heme binding"/>
    <property type="evidence" value="ECO:0007669"/>
    <property type="project" value="InterPro"/>
</dbReference>
<dbReference type="AlphaFoldDB" id="A0A177AFD5"/>
<comment type="cofactor">
    <cofactor evidence="1">
        <name>heme b</name>
        <dbReference type="ChEBI" id="CHEBI:60344"/>
    </cofactor>
</comment>
<dbReference type="FunFam" id="3.40.50.80:FF:000010">
    <property type="entry name" value="Flavohemoprotein"/>
    <property type="match status" value="1"/>
</dbReference>
<evidence type="ECO:0000256" key="11">
    <source>
        <dbReference type="ARBA" id="ARBA00023002"/>
    </source>
</evidence>
<evidence type="ECO:0000313" key="19">
    <source>
        <dbReference type="EMBL" id="OAF60826.1"/>
    </source>
</evidence>
<evidence type="ECO:0000256" key="9">
    <source>
        <dbReference type="ARBA" id="ARBA00022827"/>
    </source>
</evidence>
<dbReference type="GO" id="GO:0019825">
    <property type="term" value="F:oxygen binding"/>
    <property type="evidence" value="ECO:0007669"/>
    <property type="project" value="InterPro"/>
</dbReference>
<dbReference type="GeneID" id="36285575"/>
<dbReference type="PANTHER" id="PTHR43396:SF9">
    <property type="entry name" value="NITRIC OXIDE DIOXYGENASE"/>
    <property type="match status" value="1"/>
</dbReference>
<gene>
    <name evidence="19" type="ORF">VC83_02494</name>
</gene>
<dbReference type="CDD" id="cd06184">
    <property type="entry name" value="flavohem_like_fad_nad_binding"/>
    <property type="match status" value="1"/>
</dbReference>
<feature type="domain" description="Globin" evidence="17">
    <location>
        <begin position="44"/>
        <end position="181"/>
    </location>
</feature>
<dbReference type="PROSITE" id="PS01033">
    <property type="entry name" value="GLOBIN"/>
    <property type="match status" value="1"/>
</dbReference>
<protein>
    <recommendedName>
        <fullName evidence="4">nitric oxide dioxygenase</fullName>
        <ecNumber evidence="4">1.14.12.17</ecNumber>
    </recommendedName>
</protein>
<dbReference type="Proteomes" id="UP000077154">
    <property type="component" value="Unassembled WGS sequence"/>
</dbReference>
<dbReference type="GO" id="GO:0008941">
    <property type="term" value="F:nitric oxide dioxygenase NAD(P)H activity"/>
    <property type="evidence" value="ECO:0007669"/>
    <property type="project" value="UniProtKB-EC"/>
</dbReference>
<dbReference type="GO" id="GO:0071500">
    <property type="term" value="P:cellular response to nitrosative stress"/>
    <property type="evidence" value="ECO:0007669"/>
    <property type="project" value="TreeGrafter"/>
</dbReference>
<dbReference type="EC" id="1.14.12.17" evidence="4"/>
<dbReference type="PROSITE" id="PS51384">
    <property type="entry name" value="FAD_FR"/>
    <property type="match status" value="1"/>
</dbReference>
<dbReference type="Pfam" id="PF00175">
    <property type="entry name" value="NAD_binding_1"/>
    <property type="match status" value="1"/>
</dbReference>
<keyword evidence="5" id="KW-0216">Detoxification</keyword>
<dbReference type="Gene3D" id="2.40.30.10">
    <property type="entry name" value="Translation factors"/>
    <property type="match status" value="1"/>
</dbReference>
<evidence type="ECO:0000259" key="18">
    <source>
        <dbReference type="PROSITE" id="PS51384"/>
    </source>
</evidence>